<dbReference type="RefSeq" id="XP_034231865.1">
    <property type="nucleotide sequence ID" value="XM_034375974.1"/>
</dbReference>
<dbReference type="SUPFAM" id="SSF159034">
    <property type="entry name" value="Mib/herc2 domain-like"/>
    <property type="match status" value="1"/>
</dbReference>
<evidence type="ECO:0000313" key="15">
    <source>
        <dbReference type="RefSeq" id="XP_034231866.1"/>
    </source>
</evidence>
<evidence type="ECO:0000313" key="2">
    <source>
        <dbReference type="Proteomes" id="UP000515158"/>
    </source>
</evidence>
<dbReference type="RefSeq" id="XP_034231869.1">
    <property type="nucleotide sequence ID" value="XM_034375978.1"/>
</dbReference>
<accession>A0A6P8YDI3</accession>
<gene>
    <name evidence="3 4 5 6 7 8 9 10 11 12 13 14 15 16 17" type="primary">LOC117639916</name>
</gene>
<dbReference type="RefSeq" id="XP_034231862.1">
    <property type="nucleotide sequence ID" value="XM_034375971.1"/>
</dbReference>
<evidence type="ECO:0000313" key="10">
    <source>
        <dbReference type="RefSeq" id="XP_034231861.1"/>
    </source>
</evidence>
<dbReference type="GO" id="GO:0004842">
    <property type="term" value="F:ubiquitin-protein transferase activity"/>
    <property type="evidence" value="ECO:0007669"/>
    <property type="project" value="InterPro"/>
</dbReference>
<evidence type="ECO:0000313" key="3">
    <source>
        <dbReference type="RefSeq" id="XP_034231854.1"/>
    </source>
</evidence>
<organism evidence="11">
    <name type="scientific">Thrips palmi</name>
    <name type="common">Melon thrips</name>
    <dbReference type="NCBI Taxonomy" id="161013"/>
    <lineage>
        <taxon>Eukaryota</taxon>
        <taxon>Metazoa</taxon>
        <taxon>Ecdysozoa</taxon>
        <taxon>Arthropoda</taxon>
        <taxon>Hexapoda</taxon>
        <taxon>Insecta</taxon>
        <taxon>Pterygota</taxon>
        <taxon>Neoptera</taxon>
        <taxon>Paraneoptera</taxon>
        <taxon>Thysanoptera</taxon>
        <taxon>Terebrantia</taxon>
        <taxon>Thripoidea</taxon>
        <taxon>Thripidae</taxon>
        <taxon>Thrips</taxon>
    </lineage>
</organism>
<dbReference type="GeneID" id="117639916"/>
<keyword evidence="2" id="KW-1185">Reference proteome</keyword>
<dbReference type="KEGG" id="tpal:117639916"/>
<evidence type="ECO:0000313" key="8">
    <source>
        <dbReference type="RefSeq" id="XP_034231859.1"/>
    </source>
</evidence>
<evidence type="ECO:0000313" key="12">
    <source>
        <dbReference type="RefSeq" id="XP_034231863.1"/>
    </source>
</evidence>
<dbReference type="RefSeq" id="XP_034231863.1">
    <property type="nucleotide sequence ID" value="XM_034375972.1"/>
</dbReference>
<evidence type="ECO:0000313" key="7">
    <source>
        <dbReference type="RefSeq" id="XP_034231858.1"/>
    </source>
</evidence>
<protein>
    <submittedName>
        <fullName evidence="3 4">Uncharacterized protein LOC117639916</fullName>
    </submittedName>
</protein>
<evidence type="ECO:0000313" key="4">
    <source>
        <dbReference type="RefSeq" id="XP_034231855.1"/>
    </source>
</evidence>
<dbReference type="RefSeq" id="XP_034231857.1">
    <property type="nucleotide sequence ID" value="XM_034375966.1"/>
</dbReference>
<evidence type="ECO:0000256" key="1">
    <source>
        <dbReference type="SAM" id="MobiDB-lite"/>
    </source>
</evidence>
<dbReference type="RefSeq" id="XP_034231866.1">
    <property type="nucleotide sequence ID" value="XM_034375975.1"/>
</dbReference>
<evidence type="ECO:0000313" key="11">
    <source>
        <dbReference type="RefSeq" id="XP_034231862.1"/>
    </source>
</evidence>
<name>A0A6P8YDI3_THRPL</name>
<dbReference type="RefSeq" id="XP_034231854.1">
    <property type="nucleotide sequence ID" value="XM_034375963.1"/>
</dbReference>
<dbReference type="OrthoDB" id="239701at2759"/>
<feature type="region of interest" description="Disordered" evidence="1">
    <location>
        <begin position="161"/>
        <end position="182"/>
    </location>
</feature>
<evidence type="ECO:0000313" key="13">
    <source>
        <dbReference type="RefSeq" id="XP_034231864.1"/>
    </source>
</evidence>
<dbReference type="GO" id="GO:0046872">
    <property type="term" value="F:metal ion binding"/>
    <property type="evidence" value="ECO:0007669"/>
    <property type="project" value="InterPro"/>
</dbReference>
<dbReference type="Proteomes" id="UP000515158">
    <property type="component" value="Unplaced"/>
</dbReference>
<dbReference type="RefSeq" id="XP_034231856.1">
    <property type="nucleotide sequence ID" value="XM_034375965.1"/>
</dbReference>
<dbReference type="RefSeq" id="XP_034231860.1">
    <property type="nucleotide sequence ID" value="XM_034375969.1"/>
</dbReference>
<evidence type="ECO:0000313" key="5">
    <source>
        <dbReference type="RefSeq" id="XP_034231856.1"/>
    </source>
</evidence>
<dbReference type="InterPro" id="IPR037252">
    <property type="entry name" value="Mib_Herc2_sf"/>
</dbReference>
<dbReference type="AlphaFoldDB" id="A0A6P8YDI3"/>
<evidence type="ECO:0000313" key="16">
    <source>
        <dbReference type="RefSeq" id="XP_034231868.1"/>
    </source>
</evidence>
<dbReference type="RefSeq" id="XP_034231855.1">
    <property type="nucleotide sequence ID" value="XM_034375964.1"/>
</dbReference>
<dbReference type="RefSeq" id="XP_034231861.1">
    <property type="nucleotide sequence ID" value="XM_034375970.1"/>
</dbReference>
<evidence type="ECO:0000313" key="17">
    <source>
        <dbReference type="RefSeq" id="XP_034231869.1"/>
    </source>
</evidence>
<evidence type="ECO:0000313" key="14">
    <source>
        <dbReference type="RefSeq" id="XP_034231865.1"/>
    </source>
</evidence>
<reference evidence="3 4" key="1">
    <citation type="submission" date="2025-04" db="UniProtKB">
        <authorList>
            <consortium name="RefSeq"/>
        </authorList>
    </citation>
    <scope>IDENTIFICATION</scope>
    <source>
        <tissue evidence="3 4">Total insect</tissue>
    </source>
</reference>
<dbReference type="RefSeq" id="XP_034231868.1">
    <property type="nucleotide sequence ID" value="XM_034375977.1"/>
</dbReference>
<dbReference type="RefSeq" id="XP_034231859.1">
    <property type="nucleotide sequence ID" value="XM_034375968.1"/>
</dbReference>
<sequence length="389" mass="41919">MPGNTARFWCESCKREASAQCVEEHLIRSLKKARVEEAGPLLQTLQQADAALDQVSEMLRGLQAKAEQEKAGVAAALKGLEDAMGADGAAWEQAKQAALQAGVSKSTAQLATDLFDATTRCRVTVLRGAAGVAAWQSDVRPATDAAARLLLLQLACRGHLEEPGQQPRQPSPAPSAPRWKERPNEGKWAMTEADMAASMAVGSRVARGRNWSKGCDADGEPPGLGTVTAKKEKGAVSVRWDYSGVVRCHCMGFDGTYQLRLLPTPLKPHIGAVEGESFLDVKTTCPMFLPKGMSTLLTDGRLAHVRYLAGLPCDVAPFWSCKVLDLVAPRLEGLQMVSPLQRHVDLALAMPHLRSLAITGVTGEHLELVNKMASLRSLELHCKLECCRS</sequence>
<proteinExistence type="predicted"/>
<evidence type="ECO:0000313" key="6">
    <source>
        <dbReference type="RefSeq" id="XP_034231857.1"/>
    </source>
</evidence>
<dbReference type="RefSeq" id="XP_034231864.1">
    <property type="nucleotide sequence ID" value="XM_034375973.1"/>
</dbReference>
<dbReference type="Gene3D" id="2.30.30.40">
    <property type="entry name" value="SH3 Domains"/>
    <property type="match status" value="1"/>
</dbReference>
<dbReference type="RefSeq" id="XP_034231858.1">
    <property type="nucleotide sequence ID" value="XM_034375967.1"/>
</dbReference>
<evidence type="ECO:0000313" key="9">
    <source>
        <dbReference type="RefSeq" id="XP_034231860.1"/>
    </source>
</evidence>